<dbReference type="EMBL" id="JBHSOG010000027">
    <property type="protein sequence ID" value="MFC5769246.1"/>
    <property type="molecule type" value="Genomic_DNA"/>
</dbReference>
<organism evidence="2 3">
    <name type="scientific">Thauera sinica</name>
    <dbReference type="NCBI Taxonomy" id="2665146"/>
    <lineage>
        <taxon>Bacteria</taxon>
        <taxon>Pseudomonadati</taxon>
        <taxon>Pseudomonadota</taxon>
        <taxon>Betaproteobacteria</taxon>
        <taxon>Rhodocyclales</taxon>
        <taxon>Zoogloeaceae</taxon>
        <taxon>Thauera</taxon>
    </lineage>
</organism>
<dbReference type="InterPro" id="IPR013783">
    <property type="entry name" value="Ig-like_fold"/>
</dbReference>
<accession>A0ABW1AQS7</accession>
<keyword evidence="3" id="KW-1185">Reference proteome</keyword>
<gene>
    <name evidence="2" type="ORF">ACFPTN_07645</name>
</gene>
<protein>
    <submittedName>
        <fullName evidence="2">Beta strand repeat-containing protein</fullName>
    </submittedName>
</protein>
<dbReference type="Proteomes" id="UP001595974">
    <property type="component" value="Unassembled WGS sequence"/>
</dbReference>
<dbReference type="InterPro" id="IPR022038">
    <property type="entry name" value="Ig-like_bact"/>
</dbReference>
<dbReference type="RefSeq" id="WP_385961108.1">
    <property type="nucleotide sequence ID" value="NZ_JBHSOG010000027.1"/>
</dbReference>
<name>A0ABW1AQS7_9RHOO</name>
<proteinExistence type="predicted"/>
<dbReference type="Pfam" id="PF13750">
    <property type="entry name" value="Big_3_3"/>
    <property type="match status" value="1"/>
</dbReference>
<evidence type="ECO:0000259" key="1">
    <source>
        <dbReference type="Pfam" id="PF13750"/>
    </source>
</evidence>
<feature type="non-terminal residue" evidence="2">
    <location>
        <position position="1420"/>
    </location>
</feature>
<dbReference type="Gene3D" id="2.60.40.10">
    <property type="entry name" value="Immunoglobulins"/>
    <property type="match status" value="3"/>
</dbReference>
<comment type="caution">
    <text evidence="2">The sequence shown here is derived from an EMBL/GenBank/DDBJ whole genome shotgun (WGS) entry which is preliminary data.</text>
</comment>
<evidence type="ECO:0000313" key="3">
    <source>
        <dbReference type="Proteomes" id="UP001595974"/>
    </source>
</evidence>
<evidence type="ECO:0000313" key="2">
    <source>
        <dbReference type="EMBL" id="MFC5769246.1"/>
    </source>
</evidence>
<sequence length="1420" mass="141188">MVTVSAESGASIVVTFTNGAASVVKTLTATGAAQAVTLTSGNLTTLGDGTITVSAVATDPAGNPSPAGTTSFLLDRAVPTLDLSGAHAGTGYIVNANAPSTPFSIDNATAGQSATITESGSGKIAKITVTANTGAVSAGGTGETLTIGGTAIGLAVADTGVVSVNGENWDYVMTAGGVLTLTSATPGGSLAALAQALMRNATYAYSVLPSGTRTMSFVLTDAAGNNSAAAVATFSADVTPPVIDLNGGGAGLDAAISATQVQANAGVVLQSAANTATFVETTGVANLTIAVSGIVNGTNEKLVVGSTQLNANGTSSPGTVSDGTNTWVWSYANGVFTFVLNGGGAATQTQAQTLVRSLKYLNSETTDIDGVRTFTFNATDTVGNITETPAVATVAVNAAVPAAAATNPIVTLDADGNGVKGDQFILNFSEQIKTGMIGLGAITLSGGAVFGTGASMEALNPVTIGGVTYASSFLVNGGTGYTYTTGTTLTFEFFDVVDSGNSEAAGNVVFTMTDIVAPAAPVPPITVAGDNRVNATEQAASTDIVFTHTAAAAAAGSTLIIYRDGVEVKSVAMTTSSTSTTVSMTGTGDWGADGTHIFTARIQDASGNLSPTSAPKPVSVDTVVASGFAKLFASTDAGTVGSADPGDVVHIEFNESIALTAGSLPASFGTGATVAAVGGVNGASKIWQVTLGTAPTISGGDSVTFTGVADVAGNTGDITGTVPLDVFNTPGVPSIGTVAGDDVINASEIGSAQPVTVNLSQTKAGDVVKLYMDGVQIGTATVATNGQTSVSIDVAANGWGADGERQLSATVQRGSGTIVENTVAKPVYVAADGQHWSEQTGYDVIWFDANSLANQAVGSTITSWEAKKGGFALTTIQGTGNGLGETPATVALDATGNLAVYLNDTLLVNNTDFDNATRSTNTGFSDFASFMFTIEPSGSVGSVVGVPLSHGVYKGLGTNSDSTSIFAMGITKNSATALDFAIQEPGYGGITVIARALAVGAWGVASAAVAGHLGSATLDGSTASTTYNFATRPAGSSAAWDYARTAFVVGGRVNSTLGGPTSLQTGLLGDVISIGGVLSAAYTQEVTTYQVAKVHSGGAWAEATGQGATYDLSLSALNNAGVMIDDGLELNKSSLGTGNDTIVTAGTDYVNAGAGDDTVRVKDLHFRSLDGGLGNDTLALDAAYSGPSDIVLADFVSNSRGLSGDTTADARVNAAGYHKLLGFEFIDLSLATGAQTLTVAAADVNQLSETDTLYVKLGTNDVLKTSGFTGNVEYGYWLSGSVAYDRHWTGTDGSTTVDLYAHGGDLPPAVAAASYSGTTFTLTFDQAVTGSVVAGDFTLSSGGPATSATLTNATTLAVVATSAPTGVVTLTYTGTGLTDAAGEQLRYKTLLIGDNGANTLTGGSADEALYGNGGADTIAG</sequence>
<reference evidence="3" key="1">
    <citation type="journal article" date="2019" name="Int. J. Syst. Evol. Microbiol.">
        <title>The Global Catalogue of Microorganisms (GCM) 10K type strain sequencing project: providing services to taxonomists for standard genome sequencing and annotation.</title>
        <authorList>
            <consortium name="The Broad Institute Genomics Platform"/>
            <consortium name="The Broad Institute Genome Sequencing Center for Infectious Disease"/>
            <person name="Wu L."/>
            <person name="Ma J."/>
        </authorList>
    </citation>
    <scope>NUCLEOTIDE SEQUENCE [LARGE SCALE GENOMIC DNA]</scope>
    <source>
        <strain evidence="3">SHR3</strain>
    </source>
</reference>
<feature type="domain" description="Ig-like" evidence="1">
    <location>
        <begin position="201"/>
        <end position="252"/>
    </location>
</feature>